<dbReference type="HOGENOM" id="CLU_143152_0_0_1"/>
<dbReference type="AlphaFoldDB" id="M4C1T3"/>
<sequence>MITSSPTFKVGWCIASSPSNSILIKRGIPRTIAAMYCRSATGWLRLYFNCLGCPKASGVWVYIIDQHWLCENMKAQKQWLKGIKGLSCMPILNIFNPE</sequence>
<dbReference type="EMBL" id="JH598104">
    <property type="status" value="NOT_ANNOTATED_CDS"/>
    <property type="molecule type" value="Genomic_DNA"/>
</dbReference>
<reference evidence="1" key="2">
    <citation type="submission" date="2015-06" db="UniProtKB">
        <authorList>
            <consortium name="EnsemblProtists"/>
        </authorList>
    </citation>
    <scope>IDENTIFICATION</scope>
    <source>
        <strain evidence="1">Emoy2</strain>
    </source>
</reference>
<reference evidence="2" key="1">
    <citation type="journal article" date="2010" name="Science">
        <title>Signatures of adaptation to obligate biotrophy in the Hyaloperonospora arabidopsidis genome.</title>
        <authorList>
            <person name="Baxter L."/>
            <person name="Tripathy S."/>
            <person name="Ishaque N."/>
            <person name="Boot N."/>
            <person name="Cabral A."/>
            <person name="Kemen E."/>
            <person name="Thines M."/>
            <person name="Ah-Fong A."/>
            <person name="Anderson R."/>
            <person name="Badejoko W."/>
            <person name="Bittner-Eddy P."/>
            <person name="Boore J.L."/>
            <person name="Chibucos M.C."/>
            <person name="Coates M."/>
            <person name="Dehal P."/>
            <person name="Delehaunty K."/>
            <person name="Dong S."/>
            <person name="Downton P."/>
            <person name="Dumas B."/>
            <person name="Fabro G."/>
            <person name="Fronick C."/>
            <person name="Fuerstenberg S.I."/>
            <person name="Fulton L."/>
            <person name="Gaulin E."/>
            <person name="Govers F."/>
            <person name="Hughes L."/>
            <person name="Humphray S."/>
            <person name="Jiang R.H."/>
            <person name="Judelson H."/>
            <person name="Kamoun S."/>
            <person name="Kyung K."/>
            <person name="Meijer H."/>
            <person name="Minx P."/>
            <person name="Morris P."/>
            <person name="Nelson J."/>
            <person name="Phuntumart V."/>
            <person name="Qutob D."/>
            <person name="Rehmany A."/>
            <person name="Rougon-Cardoso A."/>
            <person name="Ryden P."/>
            <person name="Torto-Alalibo T."/>
            <person name="Studholme D."/>
            <person name="Wang Y."/>
            <person name="Win J."/>
            <person name="Wood J."/>
            <person name="Clifton S.W."/>
            <person name="Rogers J."/>
            <person name="Van den Ackerveken G."/>
            <person name="Jones J.D."/>
            <person name="McDowell J.M."/>
            <person name="Beynon J."/>
            <person name="Tyler B.M."/>
        </authorList>
    </citation>
    <scope>NUCLEOTIDE SEQUENCE [LARGE SCALE GENOMIC DNA]</scope>
    <source>
        <strain evidence="2">Emoy2</strain>
    </source>
</reference>
<evidence type="ECO:0000313" key="1">
    <source>
        <dbReference type="EnsemblProtists" id="HpaP813034"/>
    </source>
</evidence>
<dbReference type="InParanoid" id="M4C1T3"/>
<protein>
    <submittedName>
        <fullName evidence="1">Uncharacterized protein</fullName>
    </submittedName>
</protein>
<proteinExistence type="predicted"/>
<keyword evidence="2" id="KW-1185">Reference proteome</keyword>
<dbReference type="EnsemblProtists" id="HpaT813034">
    <property type="protein sequence ID" value="HpaP813034"/>
    <property type="gene ID" value="HpaG813034"/>
</dbReference>
<dbReference type="Proteomes" id="UP000011713">
    <property type="component" value="Unassembled WGS sequence"/>
</dbReference>
<dbReference type="VEuPathDB" id="FungiDB:HpaG813034"/>
<evidence type="ECO:0000313" key="2">
    <source>
        <dbReference type="Proteomes" id="UP000011713"/>
    </source>
</evidence>
<organism evidence="1 2">
    <name type="scientific">Hyaloperonospora arabidopsidis (strain Emoy2)</name>
    <name type="common">Downy mildew agent</name>
    <name type="synonym">Peronospora arabidopsidis</name>
    <dbReference type="NCBI Taxonomy" id="559515"/>
    <lineage>
        <taxon>Eukaryota</taxon>
        <taxon>Sar</taxon>
        <taxon>Stramenopiles</taxon>
        <taxon>Oomycota</taxon>
        <taxon>Peronosporomycetes</taxon>
        <taxon>Peronosporales</taxon>
        <taxon>Peronosporaceae</taxon>
        <taxon>Hyaloperonospora</taxon>
    </lineage>
</organism>
<accession>M4C1T3</accession>
<name>M4C1T3_HYAAE</name>